<keyword evidence="2" id="KW-1185">Reference proteome</keyword>
<dbReference type="EMBL" id="JAHUTJ010059842">
    <property type="protein sequence ID" value="MED6288119.1"/>
    <property type="molecule type" value="Genomic_DNA"/>
</dbReference>
<protein>
    <submittedName>
        <fullName evidence="1">Uncharacterized protein</fullName>
    </submittedName>
</protein>
<comment type="caution">
    <text evidence="1">The sequence shown here is derived from an EMBL/GenBank/DDBJ whole genome shotgun (WGS) entry which is preliminary data.</text>
</comment>
<evidence type="ECO:0000313" key="2">
    <source>
        <dbReference type="Proteomes" id="UP001352852"/>
    </source>
</evidence>
<proteinExistence type="predicted"/>
<reference evidence="1 2" key="1">
    <citation type="submission" date="2021-06" db="EMBL/GenBank/DDBJ databases">
        <authorList>
            <person name="Palmer J.M."/>
        </authorList>
    </citation>
    <scope>NUCLEOTIDE SEQUENCE [LARGE SCALE GENOMIC DNA]</scope>
    <source>
        <strain evidence="1 2">CL_MEX2019</strain>
        <tissue evidence="1">Muscle</tissue>
    </source>
</reference>
<organism evidence="1 2">
    <name type="scientific">Characodon lateralis</name>
    <dbReference type="NCBI Taxonomy" id="208331"/>
    <lineage>
        <taxon>Eukaryota</taxon>
        <taxon>Metazoa</taxon>
        <taxon>Chordata</taxon>
        <taxon>Craniata</taxon>
        <taxon>Vertebrata</taxon>
        <taxon>Euteleostomi</taxon>
        <taxon>Actinopterygii</taxon>
        <taxon>Neopterygii</taxon>
        <taxon>Teleostei</taxon>
        <taxon>Neoteleostei</taxon>
        <taxon>Acanthomorphata</taxon>
        <taxon>Ovalentaria</taxon>
        <taxon>Atherinomorphae</taxon>
        <taxon>Cyprinodontiformes</taxon>
        <taxon>Goodeidae</taxon>
        <taxon>Characodon</taxon>
    </lineage>
</organism>
<dbReference type="Proteomes" id="UP001352852">
    <property type="component" value="Unassembled WGS sequence"/>
</dbReference>
<name>A0ABU7ENC2_9TELE</name>
<sequence length="129" mass="15047">MEGPPVTAYSRLFSPAWVQSGPEIPQEELMRLHVRNFAEYLRVFPEELDFVHLILEAEFLERGWLNAPLPLSAGGLFTPLLEAFRVFRATAGHCRVFKVFRAFRATAGRHRVFWVFRATVGRHRVFWVF</sequence>
<evidence type="ECO:0000313" key="1">
    <source>
        <dbReference type="EMBL" id="MED6288119.1"/>
    </source>
</evidence>
<gene>
    <name evidence="1" type="ORF">CHARACLAT_023324</name>
</gene>
<accession>A0ABU7ENC2</accession>